<keyword evidence="1" id="KW-0472">Membrane</keyword>
<accession>A0ABY4WND6</accession>
<keyword evidence="3" id="KW-1185">Reference proteome</keyword>
<evidence type="ECO:0000313" key="3">
    <source>
        <dbReference type="Proteomes" id="UP001056255"/>
    </source>
</evidence>
<reference evidence="2" key="1">
    <citation type="submission" date="2021-08" db="EMBL/GenBank/DDBJ databases">
        <authorList>
            <person name="Sakaguchi M."/>
            <person name="Kikuchi T."/>
            <person name="Urbanczyk H."/>
        </authorList>
    </citation>
    <scope>NUCLEOTIDE SEQUENCE</scope>
    <source>
        <strain evidence="2">020920N</strain>
    </source>
</reference>
<dbReference type="EMBL" id="CP082275">
    <property type="protein sequence ID" value="USH01081.1"/>
    <property type="molecule type" value="Genomic_DNA"/>
</dbReference>
<proteinExistence type="predicted"/>
<protein>
    <submittedName>
        <fullName evidence="2">Uncharacterized protein</fullName>
    </submittedName>
</protein>
<evidence type="ECO:0000313" key="2">
    <source>
        <dbReference type="EMBL" id="USH01081.1"/>
    </source>
</evidence>
<feature type="transmembrane region" description="Helical" evidence="1">
    <location>
        <begin position="6"/>
        <end position="26"/>
    </location>
</feature>
<evidence type="ECO:0000256" key="1">
    <source>
        <dbReference type="SAM" id="Phobius"/>
    </source>
</evidence>
<keyword evidence="1" id="KW-0812">Transmembrane</keyword>
<sequence>MRNIVLSIEFWKFAAPLFGAIIAWFVNEWRKRVWEQYNRKEESYKELLKCLEGFQQNFEPVEARKLRAQFLSEVNKCWLYCPDDVIEKAYQFLELSKKSSFNNESERDIHYELLDEAVGVFVTAIRQDLLSRKLVRKTELNEKNFMIYRVR</sequence>
<gene>
    <name evidence="2" type="ORF">K6Q96_09015</name>
</gene>
<name>A0ABY4WND6_9GAMM</name>
<keyword evidence="1" id="KW-1133">Transmembrane helix</keyword>
<dbReference type="Proteomes" id="UP001056255">
    <property type="component" value="Chromosome I"/>
</dbReference>
<organism evidence="2 3">
    <name type="scientific">Grimontia kaedaensis</name>
    <dbReference type="NCBI Taxonomy" id="2872157"/>
    <lineage>
        <taxon>Bacteria</taxon>
        <taxon>Pseudomonadati</taxon>
        <taxon>Pseudomonadota</taxon>
        <taxon>Gammaproteobacteria</taxon>
        <taxon>Vibrionales</taxon>
        <taxon>Vibrionaceae</taxon>
        <taxon>Grimontia</taxon>
    </lineage>
</organism>
<dbReference type="RefSeq" id="WP_251875131.1">
    <property type="nucleotide sequence ID" value="NZ_CP082275.1"/>
</dbReference>